<feature type="non-terminal residue" evidence="1">
    <location>
        <position position="1"/>
    </location>
</feature>
<organism evidence="1 2">
    <name type="scientific">Thalassiosira oceanica</name>
    <name type="common">Marine diatom</name>
    <dbReference type="NCBI Taxonomy" id="159749"/>
    <lineage>
        <taxon>Eukaryota</taxon>
        <taxon>Sar</taxon>
        <taxon>Stramenopiles</taxon>
        <taxon>Ochrophyta</taxon>
        <taxon>Bacillariophyta</taxon>
        <taxon>Coscinodiscophyceae</taxon>
        <taxon>Thalassiosirophycidae</taxon>
        <taxon>Thalassiosirales</taxon>
        <taxon>Thalassiosiraceae</taxon>
        <taxon>Thalassiosira</taxon>
    </lineage>
</organism>
<evidence type="ECO:0000313" key="2">
    <source>
        <dbReference type="Proteomes" id="UP000266841"/>
    </source>
</evidence>
<reference evidence="1 2" key="1">
    <citation type="journal article" date="2012" name="Genome Biol.">
        <title>Genome and low-iron response of an oceanic diatom adapted to chronic iron limitation.</title>
        <authorList>
            <person name="Lommer M."/>
            <person name="Specht M."/>
            <person name="Roy A.S."/>
            <person name="Kraemer L."/>
            <person name="Andreson R."/>
            <person name="Gutowska M.A."/>
            <person name="Wolf J."/>
            <person name="Bergner S.V."/>
            <person name="Schilhabel M.B."/>
            <person name="Klostermeier U.C."/>
            <person name="Beiko R.G."/>
            <person name="Rosenstiel P."/>
            <person name="Hippler M."/>
            <person name="Laroche J."/>
        </authorList>
    </citation>
    <scope>NUCLEOTIDE SEQUENCE [LARGE SCALE GENOMIC DNA]</scope>
    <source>
        <strain evidence="1 2">CCMP1005</strain>
    </source>
</reference>
<proteinExistence type="predicted"/>
<dbReference type="Proteomes" id="UP000266841">
    <property type="component" value="Unassembled WGS sequence"/>
</dbReference>
<keyword evidence="2" id="KW-1185">Reference proteome</keyword>
<accession>K0SHC0</accession>
<protein>
    <submittedName>
        <fullName evidence="1">Uncharacterized protein</fullName>
    </submittedName>
</protein>
<sequence length="169" mass="18982">IIAITLIRGAHPLKPQSAFWSIWMELLSMTAQFQHQKNLFVPGIWMDDIALCSDESKVVMCANGDDGLYIDRIEMWHDGTKRKSWGTEDDSGWCLSTESSDTFGGACANSYQCAMLSMSATENEIDVERPLIEDDHQPTFPLNSTYKPWLIGTQGEKSNNLIQLCSDLN</sequence>
<dbReference type="AlphaFoldDB" id="K0SHC0"/>
<gene>
    <name evidence="1" type="ORF">THAOC_19243</name>
</gene>
<evidence type="ECO:0000313" key="1">
    <source>
        <dbReference type="EMBL" id="EJK60411.1"/>
    </source>
</evidence>
<name>K0SHC0_THAOC</name>
<comment type="caution">
    <text evidence="1">The sequence shown here is derived from an EMBL/GenBank/DDBJ whole genome shotgun (WGS) entry which is preliminary data.</text>
</comment>
<dbReference type="EMBL" id="AGNL01021136">
    <property type="protein sequence ID" value="EJK60411.1"/>
    <property type="molecule type" value="Genomic_DNA"/>
</dbReference>